<feature type="transmembrane region" description="Helical" evidence="11">
    <location>
        <begin position="57"/>
        <end position="75"/>
    </location>
</feature>
<feature type="transmembrane region" description="Helical" evidence="11">
    <location>
        <begin position="115"/>
        <end position="135"/>
    </location>
</feature>
<evidence type="ECO:0000313" key="16">
    <source>
        <dbReference type="Proteomes" id="UP000594632"/>
    </source>
</evidence>
<protein>
    <submittedName>
        <fullName evidence="13">CBS domain-containing protein</fullName>
    </submittedName>
    <submittedName>
        <fullName evidence="14">Sodium:proton antiporter</fullName>
    </submittedName>
</protein>
<dbReference type="InterPro" id="IPR006153">
    <property type="entry name" value="Cation/H_exchanger_TM"/>
</dbReference>
<keyword evidence="5 11" id="KW-1133">Transmembrane helix</keyword>
<feature type="transmembrane region" description="Helical" evidence="11">
    <location>
        <begin position="284"/>
        <end position="304"/>
    </location>
</feature>
<evidence type="ECO:0000256" key="9">
    <source>
        <dbReference type="ARBA" id="ARBA00023201"/>
    </source>
</evidence>
<dbReference type="Pfam" id="PF00571">
    <property type="entry name" value="CBS"/>
    <property type="match status" value="1"/>
</dbReference>
<dbReference type="Proteomes" id="UP000594632">
    <property type="component" value="Chromosome"/>
</dbReference>
<reference evidence="13 16" key="3">
    <citation type="journal article" date="2020" name="Nat. Commun.">
        <title>The structures of two archaeal type IV pili illuminate evolutionary relationships.</title>
        <authorList>
            <person name="Wang F."/>
            <person name="Baquero D.P."/>
            <person name="Su Z."/>
            <person name="Beltran L.C."/>
            <person name="Prangishvili D."/>
            <person name="Krupovic M."/>
            <person name="Egelman E.H."/>
        </authorList>
    </citation>
    <scope>NUCLEOTIDE SEQUENCE [LARGE SCALE GENOMIC DNA]</scope>
    <source>
        <strain evidence="13 16">POZ149</strain>
    </source>
</reference>
<feature type="transmembrane region" description="Helical" evidence="11">
    <location>
        <begin position="230"/>
        <end position="247"/>
    </location>
</feature>
<dbReference type="RefSeq" id="WP_010922954.1">
    <property type="nucleotide sequence ID" value="NZ_LT549890.1"/>
</dbReference>
<dbReference type="EMBL" id="LT549890">
    <property type="protein sequence ID" value="SAI83911.1"/>
    <property type="molecule type" value="Genomic_DNA"/>
</dbReference>
<gene>
    <name evidence="13" type="ORF">HFC64_13390</name>
    <name evidence="14" type="ORF">SSOP1_0357</name>
</gene>
<evidence type="ECO:0000256" key="1">
    <source>
        <dbReference type="ARBA" id="ARBA00004141"/>
    </source>
</evidence>
<evidence type="ECO:0000256" key="10">
    <source>
        <dbReference type="PROSITE-ProRule" id="PRU00703"/>
    </source>
</evidence>
<keyword evidence="2" id="KW-0813">Transport</keyword>
<dbReference type="InterPro" id="IPR046342">
    <property type="entry name" value="CBS_dom_sf"/>
</dbReference>
<feature type="transmembrane region" description="Helical" evidence="11">
    <location>
        <begin position="29"/>
        <end position="51"/>
    </location>
</feature>
<evidence type="ECO:0000256" key="8">
    <source>
        <dbReference type="ARBA" id="ARBA00023136"/>
    </source>
</evidence>
<reference evidence="14" key="2">
    <citation type="submission" date="2016-04" db="EMBL/GenBank/DDBJ databases">
        <authorList>
            <person name="Evans L.H."/>
            <person name="Alamgir A."/>
            <person name="Owens N."/>
            <person name="Weber N.D."/>
            <person name="Virtaneva K."/>
            <person name="Barbian K."/>
            <person name="Babar A."/>
            <person name="Rosenke K."/>
        </authorList>
    </citation>
    <scope>NUCLEOTIDE SEQUENCE</scope>
    <source>
        <strain evidence="14">P1</strain>
    </source>
</reference>
<feature type="transmembrane region" description="Helical" evidence="11">
    <location>
        <begin position="147"/>
        <end position="166"/>
    </location>
</feature>
<dbReference type="InterPro" id="IPR038770">
    <property type="entry name" value="Na+/solute_symporter_sf"/>
</dbReference>
<dbReference type="PANTHER" id="PTHR43562">
    <property type="entry name" value="NAPA-TYPE SODIUM/HYDROGEN ANTIPORTER"/>
    <property type="match status" value="1"/>
</dbReference>
<keyword evidence="6" id="KW-0915">Sodium</keyword>
<dbReference type="SUPFAM" id="SSF54631">
    <property type="entry name" value="CBS-domain pair"/>
    <property type="match status" value="1"/>
</dbReference>
<dbReference type="GO" id="GO:0015297">
    <property type="term" value="F:antiporter activity"/>
    <property type="evidence" value="ECO:0007669"/>
    <property type="project" value="UniProtKB-KW"/>
</dbReference>
<dbReference type="GO" id="GO:0006814">
    <property type="term" value="P:sodium ion transport"/>
    <property type="evidence" value="ECO:0007669"/>
    <property type="project" value="UniProtKB-KW"/>
</dbReference>
<dbReference type="PATRIC" id="fig|2287.9.peg.364"/>
<dbReference type="Gene3D" id="3.10.580.10">
    <property type="entry name" value="CBS-domain"/>
    <property type="match status" value="1"/>
</dbReference>
<keyword evidence="3" id="KW-0050">Antiport</keyword>
<evidence type="ECO:0000256" key="3">
    <source>
        <dbReference type="ARBA" id="ARBA00022449"/>
    </source>
</evidence>
<sequence>MVSLLLISLLYLGIMLIAAKISEEIFRRIGLVTFVGPILMGILLGNGVFGVIQINEIISFITSLGIVFLLFLAGAEEFNVENRPNANVFLAVILESIIPFSVILVAIYIIGFKNYLILIVPLAMSSAGPLSRMLMDVKISDNRISNLIFQQVILIEIIFVILFAILLKTSEILITIIEIFLVFAFTIMFGRTLAKILEKIEYYFKAREIEFASLIAIILIIGYLAELYKFNSAISAFFLGILLKDYLKDRPELLERLHAFTYGFFEPLFFLGIGLYVTKINASIILFSLLFFSLIIASKFLAGFISSKILNIKGKINGFATSVKGGVDSSLLLTGLTLGYINEFMYSFSILAISLSALIVPLLFQINFKISNKISESKKVKLSQEVIKLQIKPLYASCEENLRSVISKISERGVRGIVVVNYENKPLGYVSIQTLLEIDPELYESTKACEVPLDEVPIEYDNVKVIDLLRKFRETEKPVIAIINKEGVLVTTVYERELARFLISF</sequence>
<keyword evidence="10" id="KW-0129">CBS domain</keyword>
<feature type="transmembrane region" description="Helical" evidence="11">
    <location>
        <begin position="172"/>
        <end position="194"/>
    </location>
</feature>
<dbReference type="Gene3D" id="1.20.1530.20">
    <property type="match status" value="1"/>
</dbReference>
<proteinExistence type="predicted"/>
<name>A0A157SZ51_SACSO</name>
<dbReference type="GeneID" id="1455515"/>
<dbReference type="Pfam" id="PF00999">
    <property type="entry name" value="Na_H_Exchanger"/>
    <property type="match status" value="1"/>
</dbReference>
<dbReference type="InterPro" id="IPR000644">
    <property type="entry name" value="CBS_dom"/>
</dbReference>
<evidence type="ECO:0000256" key="5">
    <source>
        <dbReference type="ARBA" id="ARBA00022989"/>
    </source>
</evidence>
<dbReference type="OrthoDB" id="12029at2157"/>
<evidence type="ECO:0000313" key="14">
    <source>
        <dbReference type="EMBL" id="SAI83911.1"/>
    </source>
</evidence>
<dbReference type="GO" id="GO:0016020">
    <property type="term" value="C:membrane"/>
    <property type="evidence" value="ECO:0007669"/>
    <property type="project" value="UniProtKB-SubCell"/>
</dbReference>
<evidence type="ECO:0000256" key="11">
    <source>
        <dbReference type="SAM" id="Phobius"/>
    </source>
</evidence>
<evidence type="ECO:0000313" key="15">
    <source>
        <dbReference type="Proteomes" id="UP000076770"/>
    </source>
</evidence>
<feature type="transmembrane region" description="Helical" evidence="11">
    <location>
        <begin position="87"/>
        <end position="109"/>
    </location>
</feature>
<evidence type="ECO:0000256" key="2">
    <source>
        <dbReference type="ARBA" id="ARBA00022448"/>
    </source>
</evidence>
<feature type="transmembrane region" description="Helical" evidence="11">
    <location>
        <begin position="259"/>
        <end position="278"/>
    </location>
</feature>
<reference evidence="15" key="1">
    <citation type="submission" date="2016-04" db="EMBL/GenBank/DDBJ databases">
        <authorList>
            <person name="Shah S.A."/>
            <person name="Garrett R.A."/>
        </authorList>
    </citation>
    <scope>NUCLEOTIDE SEQUENCE [LARGE SCALE GENOMIC DNA]</scope>
    <source>
        <strain evidence="15">ATCC 35091 / DSM 1616 / JCM 8930 / NBRC 15331 / P1</strain>
    </source>
</reference>
<evidence type="ECO:0000256" key="7">
    <source>
        <dbReference type="ARBA" id="ARBA00023065"/>
    </source>
</evidence>
<dbReference type="AlphaFoldDB" id="A0A157SZ51"/>
<evidence type="ECO:0000313" key="13">
    <source>
        <dbReference type="EMBL" id="QPG50672.1"/>
    </source>
</evidence>
<dbReference type="GO" id="GO:1902600">
    <property type="term" value="P:proton transmembrane transport"/>
    <property type="evidence" value="ECO:0007669"/>
    <property type="project" value="InterPro"/>
</dbReference>
<dbReference type="Proteomes" id="UP000076770">
    <property type="component" value="Chromosome i"/>
</dbReference>
<feature type="transmembrane region" description="Helical" evidence="11">
    <location>
        <begin position="344"/>
        <end position="364"/>
    </location>
</feature>
<comment type="subcellular location">
    <subcellularLocation>
        <location evidence="1">Membrane</location>
        <topology evidence="1">Multi-pass membrane protein</topology>
    </subcellularLocation>
</comment>
<keyword evidence="8 11" id="KW-0472">Membrane</keyword>
<accession>A0A157SZ51</accession>
<organism evidence="14 15">
    <name type="scientific">Saccharolobus solfataricus</name>
    <name type="common">Sulfolobus solfataricus</name>
    <dbReference type="NCBI Taxonomy" id="2287"/>
    <lineage>
        <taxon>Archaea</taxon>
        <taxon>Thermoproteota</taxon>
        <taxon>Thermoprotei</taxon>
        <taxon>Sulfolobales</taxon>
        <taxon>Sulfolobaceae</taxon>
        <taxon>Saccharolobus</taxon>
    </lineage>
</organism>
<feature type="transmembrane region" description="Helical" evidence="11">
    <location>
        <begin position="6"/>
        <end position="22"/>
    </location>
</feature>
<keyword evidence="4 11" id="KW-0812">Transmembrane</keyword>
<dbReference type="PROSITE" id="PS51371">
    <property type="entry name" value="CBS"/>
    <property type="match status" value="1"/>
</dbReference>
<evidence type="ECO:0000259" key="12">
    <source>
        <dbReference type="PROSITE" id="PS51371"/>
    </source>
</evidence>
<evidence type="ECO:0000256" key="6">
    <source>
        <dbReference type="ARBA" id="ARBA00023053"/>
    </source>
</evidence>
<dbReference type="GeneID" id="27426670"/>
<feature type="domain" description="CBS" evidence="12">
    <location>
        <begin position="386"/>
        <end position="445"/>
    </location>
</feature>
<dbReference type="PANTHER" id="PTHR43562:SF3">
    <property type="entry name" value="SODIUM ION_PROTON EXCHANGER (EUROFUNG)"/>
    <property type="match status" value="1"/>
</dbReference>
<dbReference type="EMBL" id="CP050869">
    <property type="protein sequence ID" value="QPG50672.1"/>
    <property type="molecule type" value="Genomic_DNA"/>
</dbReference>
<evidence type="ECO:0000256" key="4">
    <source>
        <dbReference type="ARBA" id="ARBA00022692"/>
    </source>
</evidence>
<keyword evidence="7" id="KW-0406">Ion transport</keyword>
<keyword evidence="9" id="KW-0739">Sodium transport</keyword>